<dbReference type="AlphaFoldDB" id="A0A2P1QQN0"/>
<dbReference type="GO" id="GO:0003677">
    <property type="term" value="F:DNA binding"/>
    <property type="evidence" value="ECO:0007669"/>
    <property type="project" value="UniProtKB-KW"/>
</dbReference>
<dbReference type="PANTHER" id="PTHR36924:SF1">
    <property type="entry name" value="ANTITOXIN HIGA-1"/>
    <property type="match status" value="1"/>
</dbReference>
<organism evidence="3 4">
    <name type="scientific">Leptospira santarosai</name>
    <dbReference type="NCBI Taxonomy" id="28183"/>
    <lineage>
        <taxon>Bacteria</taxon>
        <taxon>Pseudomonadati</taxon>
        <taxon>Spirochaetota</taxon>
        <taxon>Spirochaetia</taxon>
        <taxon>Leptospirales</taxon>
        <taxon>Leptospiraceae</taxon>
        <taxon>Leptospira</taxon>
    </lineage>
</organism>
<dbReference type="PROSITE" id="PS50943">
    <property type="entry name" value="HTH_CROC1"/>
    <property type="match status" value="1"/>
</dbReference>
<dbReference type="InterPro" id="IPR001387">
    <property type="entry name" value="Cro/C1-type_HTH"/>
</dbReference>
<protein>
    <submittedName>
        <fullName evidence="3">Addiction module antidote protein HigA</fullName>
    </submittedName>
</protein>
<dbReference type="Gene3D" id="1.10.260.40">
    <property type="entry name" value="lambda repressor-like DNA-binding domains"/>
    <property type="match status" value="1"/>
</dbReference>
<dbReference type="NCBIfam" id="TIGR02607">
    <property type="entry name" value="antidote_HigA"/>
    <property type="match status" value="1"/>
</dbReference>
<proteinExistence type="predicted"/>
<dbReference type="EMBL" id="CP027843">
    <property type="protein sequence ID" value="AVQ11220.1"/>
    <property type="molecule type" value="Genomic_DNA"/>
</dbReference>
<dbReference type="RefSeq" id="WP_016754096.1">
    <property type="nucleotide sequence ID" value="NZ_JASEXM010000192.1"/>
</dbReference>
<evidence type="ECO:0000313" key="3">
    <source>
        <dbReference type="EMBL" id="AVQ11220.1"/>
    </source>
</evidence>
<dbReference type="PANTHER" id="PTHR36924">
    <property type="entry name" value="ANTITOXIN HIGA-1"/>
    <property type="match status" value="1"/>
</dbReference>
<sequence length="97" mass="11151">MTKRYNPHPGSLLQDYIDEIGVSQYRLAIETGIPRSNLSNLVNGKRSVTPEIAMRLGKFFGQTPKFWLNLQATHDLFEVQNSRGREIDKIKKYNEAV</sequence>
<evidence type="ECO:0000256" key="1">
    <source>
        <dbReference type="ARBA" id="ARBA00023125"/>
    </source>
</evidence>
<dbReference type="InterPro" id="IPR013430">
    <property type="entry name" value="Toxin_antidote_HigA"/>
</dbReference>
<keyword evidence="1" id="KW-0238">DNA-binding</keyword>
<dbReference type="Pfam" id="PF01381">
    <property type="entry name" value="HTH_3"/>
    <property type="match status" value="1"/>
</dbReference>
<evidence type="ECO:0000313" key="4">
    <source>
        <dbReference type="Proteomes" id="UP000033961"/>
    </source>
</evidence>
<dbReference type="InterPro" id="IPR010982">
    <property type="entry name" value="Lambda_DNA-bd_dom_sf"/>
</dbReference>
<dbReference type="SUPFAM" id="SSF47413">
    <property type="entry name" value="lambda repressor-like DNA-binding domains"/>
    <property type="match status" value="1"/>
</dbReference>
<dbReference type="Proteomes" id="UP000033961">
    <property type="component" value="Chromosome I"/>
</dbReference>
<evidence type="ECO:0000259" key="2">
    <source>
        <dbReference type="PROSITE" id="PS50943"/>
    </source>
</evidence>
<accession>A0A2P1QQN0</accession>
<gene>
    <name evidence="3" type="ORF">XB16_0885</name>
</gene>
<dbReference type="CDD" id="cd00093">
    <property type="entry name" value="HTH_XRE"/>
    <property type="match status" value="1"/>
</dbReference>
<feature type="domain" description="HTH cro/C1-type" evidence="2">
    <location>
        <begin position="13"/>
        <end position="67"/>
    </location>
</feature>
<name>A0A2P1QQN0_9LEPT</name>
<reference evidence="3 4" key="1">
    <citation type="journal article" date="2015" name="Genome Announc.">
        <title>Draft Genome Sequences of Leptospira santarosai Strains U160, U164, and U233, Isolated from Asymptomatic Cattle.</title>
        <authorList>
            <person name="Kremer F.S."/>
            <person name="Eslabao M.R."/>
            <person name="Provisor M."/>
            <person name="Woloski R.D."/>
            <person name="Ramires O.V."/>
            <person name="Moreno L.Z."/>
            <person name="Moreno A.M."/>
            <person name="Hamond C."/>
            <person name="Lilenbaum W."/>
            <person name="Dellagostin O.A."/>
        </authorList>
    </citation>
    <scope>NUCLEOTIDE SEQUENCE [LARGE SCALE GENOMIC DNA]</scope>
    <source>
        <strain evidence="3 4">U160</strain>
    </source>
</reference>
<dbReference type="SMART" id="SM00530">
    <property type="entry name" value="HTH_XRE"/>
    <property type="match status" value="1"/>
</dbReference>